<organism evidence="2 3">
    <name type="scientific">Amycolatopsis pigmentata</name>
    <dbReference type="NCBI Taxonomy" id="450801"/>
    <lineage>
        <taxon>Bacteria</taxon>
        <taxon>Bacillati</taxon>
        <taxon>Actinomycetota</taxon>
        <taxon>Actinomycetes</taxon>
        <taxon>Pseudonocardiales</taxon>
        <taxon>Pseudonocardiaceae</taxon>
        <taxon>Amycolatopsis</taxon>
    </lineage>
</organism>
<dbReference type="InterPro" id="IPR010839">
    <property type="entry name" value="AtuA_N"/>
</dbReference>
<dbReference type="Pfam" id="PF07287">
    <property type="entry name" value="AtuA"/>
    <property type="match status" value="1"/>
</dbReference>
<dbReference type="Proteomes" id="UP001597417">
    <property type="component" value="Unassembled WGS sequence"/>
</dbReference>
<sequence length="458" mass="48387">MTTPHKRIRVLVPAGMLGGGFPPETVAYGIDNGAEAIVVDGGSTDSGPYYLGTATAKTSAAAVRRDLEILLTAARAADIPLIVSSCGTSGTDAGVDWVADLVTSIARERRLSFRLARIYSEQTIDALVSALNAGRVNPLAPLGPLSADILGSCEHVVGVLGSEPIADAIRAGAQVVLTGRATDTAPLAALAALRDIEPGPAWHAAKTAECGGHCTTDPLAGVLIEVDDKGFTVESLDPGSSATPTSVAAHMIYENADPFRMREPSGTLDTSGATYRALDDRRVRVEGSAFEPAAQYTIKLEGSARTGYETISLVGIRDPHILSDMDTWVARLESVLADRVKSLLDLEPGDYDIAVIRYGDNGILGDLEPERGTPREIGVLFKVRASTQEVATGIAKVANPLLLHLPLPGMDHLPSFAFVTSPAEIERGAVYEFVLHHSVDVTTPDELFRTKHSEVSHD</sequence>
<evidence type="ECO:0000313" key="2">
    <source>
        <dbReference type="EMBL" id="MFD2420550.1"/>
    </source>
</evidence>
<protein>
    <submittedName>
        <fullName evidence="2">Acyclic terpene utilization AtuA family protein</fullName>
    </submittedName>
</protein>
<dbReference type="EMBL" id="JBHUKR010000019">
    <property type="protein sequence ID" value="MFD2420550.1"/>
    <property type="molecule type" value="Genomic_DNA"/>
</dbReference>
<gene>
    <name evidence="2" type="ORF">ACFSXZ_29910</name>
</gene>
<evidence type="ECO:0000259" key="1">
    <source>
        <dbReference type="Pfam" id="PF07287"/>
    </source>
</evidence>
<name>A0ABW5G1U3_9PSEU</name>
<proteinExistence type="predicted"/>
<evidence type="ECO:0000313" key="3">
    <source>
        <dbReference type="Proteomes" id="UP001597417"/>
    </source>
</evidence>
<reference evidence="3" key="1">
    <citation type="journal article" date="2019" name="Int. J. Syst. Evol. Microbiol.">
        <title>The Global Catalogue of Microorganisms (GCM) 10K type strain sequencing project: providing services to taxonomists for standard genome sequencing and annotation.</title>
        <authorList>
            <consortium name="The Broad Institute Genomics Platform"/>
            <consortium name="The Broad Institute Genome Sequencing Center for Infectious Disease"/>
            <person name="Wu L."/>
            <person name="Ma J."/>
        </authorList>
    </citation>
    <scope>NUCLEOTIDE SEQUENCE [LARGE SCALE GENOMIC DNA]</scope>
    <source>
        <strain evidence="3">CGMCC 4.7645</strain>
    </source>
</reference>
<keyword evidence="3" id="KW-1185">Reference proteome</keyword>
<comment type="caution">
    <text evidence="2">The sequence shown here is derived from an EMBL/GenBank/DDBJ whole genome shotgun (WGS) entry which is preliminary data.</text>
</comment>
<feature type="domain" description="Acyclic terpene utilisation N-terminal" evidence="1">
    <location>
        <begin position="64"/>
        <end position="405"/>
    </location>
</feature>
<accession>A0ABW5G1U3</accession>
<dbReference type="RefSeq" id="WP_378268664.1">
    <property type="nucleotide sequence ID" value="NZ_JBHUKR010000019.1"/>
</dbReference>